<dbReference type="PROSITE" id="PS00356">
    <property type="entry name" value="HTH_LACI_1"/>
    <property type="match status" value="1"/>
</dbReference>
<dbReference type="PROSITE" id="PS50932">
    <property type="entry name" value="HTH_LACI_2"/>
    <property type="match status" value="1"/>
</dbReference>
<gene>
    <name evidence="6" type="ORF">JCM19241_5128</name>
</gene>
<sequence>MARTKYTLADIAKLAEVSKSTVSFVLNGHAQKHRIPESTVEKVLEITQRLNYRPSSTARALRTKQSQSYGLIIPDIANRGFALIAKELEKLCRNAGVQLLMASTNDDVDNEKEIANQLIARDVDKLIVASGMKNADFYNQLNLTTPVVAFDRSLENSDFPTVTTDTRSTTESLLLECLEGVEECFYIGGQPELSSSQLRLSGYHAAMVRLHIDTSDNHIFESDYEVESGYKMMKQVLEVNPTPQALFVASHSLMQGVLKCIFEHQLSNVRLCCFDDDPIYDCLAFPIHSIEQDCQAIASSIFSLLTTETPVKNQHHKLAAILHHR</sequence>
<protein>
    <submittedName>
        <fullName evidence="6">Sucrose operon repressor scrR</fullName>
    </submittedName>
</protein>
<accession>A0A0B8QAK8</accession>
<dbReference type="Pfam" id="PF13377">
    <property type="entry name" value="Peripla_BP_3"/>
    <property type="match status" value="1"/>
</dbReference>
<feature type="domain" description="HTH lacI-type" evidence="5">
    <location>
        <begin position="6"/>
        <end position="63"/>
    </location>
</feature>
<dbReference type="CDD" id="cd06274">
    <property type="entry name" value="PBP1_FruR"/>
    <property type="match status" value="1"/>
</dbReference>
<keyword evidence="4" id="KW-0804">Transcription</keyword>
<dbReference type="Pfam" id="PF00356">
    <property type="entry name" value="LacI"/>
    <property type="match status" value="1"/>
</dbReference>
<dbReference type="Gene3D" id="1.10.260.40">
    <property type="entry name" value="lambda repressor-like DNA-binding domains"/>
    <property type="match status" value="1"/>
</dbReference>
<proteinExistence type="predicted"/>
<comment type="caution">
    <text evidence="6">The sequence shown here is derived from an EMBL/GenBank/DDBJ whole genome shotgun (WGS) entry which is preliminary data.</text>
</comment>
<evidence type="ECO:0000256" key="1">
    <source>
        <dbReference type="ARBA" id="ARBA00022491"/>
    </source>
</evidence>
<dbReference type="GO" id="GO:0003700">
    <property type="term" value="F:DNA-binding transcription factor activity"/>
    <property type="evidence" value="ECO:0007669"/>
    <property type="project" value="TreeGrafter"/>
</dbReference>
<evidence type="ECO:0000313" key="6">
    <source>
        <dbReference type="EMBL" id="GAM73932.1"/>
    </source>
</evidence>
<dbReference type="SMART" id="SM00354">
    <property type="entry name" value="HTH_LACI"/>
    <property type="match status" value="1"/>
</dbReference>
<dbReference type="InterPro" id="IPR010982">
    <property type="entry name" value="Lambda_DNA-bd_dom_sf"/>
</dbReference>
<dbReference type="AlphaFoldDB" id="A0A0B8QAK8"/>
<evidence type="ECO:0000256" key="4">
    <source>
        <dbReference type="ARBA" id="ARBA00023163"/>
    </source>
</evidence>
<dbReference type="STRING" id="1481914.JCM19241_5128"/>
<keyword evidence="3" id="KW-0238">DNA-binding</keyword>
<reference evidence="6 7" key="1">
    <citation type="submission" date="2015-01" db="EMBL/GenBank/DDBJ databases">
        <title>Vibrio sp. C94 JCM 19241 whole genome shotgun sequence.</title>
        <authorList>
            <person name="Sawabe T."/>
            <person name="Meirelles P."/>
            <person name="Feng G."/>
            <person name="Sayaka M."/>
            <person name="Hattori M."/>
            <person name="Ohkuma M."/>
        </authorList>
    </citation>
    <scope>NUCLEOTIDE SEQUENCE [LARGE SCALE GENOMIC DNA]</scope>
    <source>
        <strain evidence="7">JCM 19241</strain>
    </source>
</reference>
<dbReference type="InterPro" id="IPR028082">
    <property type="entry name" value="Peripla_BP_I"/>
</dbReference>
<evidence type="ECO:0000313" key="7">
    <source>
        <dbReference type="Proteomes" id="UP000031666"/>
    </source>
</evidence>
<reference evidence="6 7" key="2">
    <citation type="submission" date="2015-01" db="EMBL/GenBank/DDBJ databases">
        <authorList>
            <consortium name="NBRP consortium"/>
            <person name="Sawabe T."/>
            <person name="Meirelles P."/>
            <person name="Feng G."/>
            <person name="Sayaka M."/>
            <person name="Hattori M."/>
            <person name="Ohkuma M."/>
        </authorList>
    </citation>
    <scope>NUCLEOTIDE SEQUENCE [LARGE SCALE GENOMIC DNA]</scope>
    <source>
        <strain evidence="7">JCM 19241</strain>
    </source>
</reference>
<evidence type="ECO:0000256" key="2">
    <source>
        <dbReference type="ARBA" id="ARBA00023015"/>
    </source>
</evidence>
<organism evidence="6 7">
    <name type="scientific">Vibrio ishigakensis</name>
    <dbReference type="NCBI Taxonomy" id="1481914"/>
    <lineage>
        <taxon>Bacteria</taxon>
        <taxon>Pseudomonadati</taxon>
        <taxon>Pseudomonadota</taxon>
        <taxon>Gammaproteobacteria</taxon>
        <taxon>Vibrionales</taxon>
        <taxon>Vibrionaceae</taxon>
        <taxon>Vibrio</taxon>
    </lineage>
</organism>
<evidence type="ECO:0000259" key="5">
    <source>
        <dbReference type="PROSITE" id="PS50932"/>
    </source>
</evidence>
<dbReference type="Gene3D" id="3.40.50.2300">
    <property type="match status" value="2"/>
</dbReference>
<dbReference type="CDD" id="cd01392">
    <property type="entry name" value="HTH_LacI"/>
    <property type="match status" value="1"/>
</dbReference>
<keyword evidence="2" id="KW-0805">Transcription regulation</keyword>
<dbReference type="GO" id="GO:0000976">
    <property type="term" value="F:transcription cis-regulatory region binding"/>
    <property type="evidence" value="ECO:0007669"/>
    <property type="project" value="TreeGrafter"/>
</dbReference>
<dbReference type="InterPro" id="IPR046335">
    <property type="entry name" value="LacI/GalR-like_sensor"/>
</dbReference>
<dbReference type="EMBL" id="BBSC01000002">
    <property type="protein sequence ID" value="GAM73932.1"/>
    <property type="molecule type" value="Genomic_DNA"/>
</dbReference>
<dbReference type="SUPFAM" id="SSF47413">
    <property type="entry name" value="lambda repressor-like DNA-binding domains"/>
    <property type="match status" value="1"/>
</dbReference>
<dbReference type="PANTHER" id="PTHR30146:SF45">
    <property type="entry name" value="CATABOLITE REPRESSOR_ACTIVATOR"/>
    <property type="match status" value="1"/>
</dbReference>
<evidence type="ECO:0000256" key="3">
    <source>
        <dbReference type="ARBA" id="ARBA00023125"/>
    </source>
</evidence>
<dbReference type="InterPro" id="IPR000843">
    <property type="entry name" value="HTH_LacI"/>
</dbReference>
<dbReference type="SUPFAM" id="SSF53822">
    <property type="entry name" value="Periplasmic binding protein-like I"/>
    <property type="match status" value="1"/>
</dbReference>
<name>A0A0B8QAK8_9VIBR</name>
<keyword evidence="1" id="KW-0678">Repressor</keyword>
<dbReference type="PANTHER" id="PTHR30146">
    <property type="entry name" value="LACI-RELATED TRANSCRIPTIONAL REPRESSOR"/>
    <property type="match status" value="1"/>
</dbReference>
<dbReference type="Proteomes" id="UP000031666">
    <property type="component" value="Unassembled WGS sequence"/>
</dbReference>